<proteinExistence type="predicted"/>
<keyword evidence="3" id="KW-0808">Transferase</keyword>
<evidence type="ECO:0000256" key="1">
    <source>
        <dbReference type="SAM" id="MobiDB-lite"/>
    </source>
</evidence>
<comment type="caution">
    <text evidence="3">The sequence shown here is derived from an EMBL/GenBank/DDBJ whole genome shotgun (WGS) entry which is preliminary data.</text>
</comment>
<dbReference type="EMBL" id="LWMH01000001">
    <property type="protein sequence ID" value="KZS45825.1"/>
    <property type="molecule type" value="Genomic_DNA"/>
</dbReference>
<evidence type="ECO:0000313" key="4">
    <source>
        <dbReference type="Proteomes" id="UP000076796"/>
    </source>
</evidence>
<sequence length="494" mass="54263">MVSTSKTIVISGYYGFKNSGDEAVLKSILTALEQEGQAAGVEINPVVLSIDPEWTSDAYGVKSVHRMKLGEVRQAIKASDGLISGGGSLLQDATSPKTIPYYLGVLKIAQWLGKPTFIYAQGVGPVNRKLFYPMIRSVFRKCTYISVRDIQSGELLQSMGISAEAIHVVPDPVMGLPLPEDENACIDNNAVHHRSLREMDAGKQELHTDEAFAEDHHDKTELGVHVDTNDGNRLGIVSSTEETANTPLSSERADVASVSSIEIHKDSGEGVSTQEIHQNTGEGVRSQQVHEYSGEEMPSQSSSTSHETGDALPVIGISVRYWNPERKELKAIGEGLKALAEQRPVHLRFLPFHQPDDLEASQFIVSQIGDISRNGSMISFYHDEKQPQDMLREVSHCDLILGMRLHSLIYAANQSVPLLGISYDPKINHFLKRLGSEPVGTSESLDGDVLKDQMLQLLDGALAWRAEHGEQIAVLKREAAKPARHIAQYLRHRG</sequence>
<dbReference type="RefSeq" id="WP_063478001.1">
    <property type="nucleotide sequence ID" value="NZ_CP147845.1"/>
</dbReference>
<protein>
    <submittedName>
        <fullName evidence="3">Polysaccharide pyruvyl transferase CsaB</fullName>
    </submittedName>
</protein>
<dbReference type="PANTHER" id="PTHR36836">
    <property type="entry name" value="COLANIC ACID BIOSYNTHESIS PROTEIN WCAK"/>
    <property type="match status" value="1"/>
</dbReference>
<gene>
    <name evidence="3" type="ORF">AWU65_07815</name>
</gene>
<name>A0A163I772_9BACL</name>
<keyword evidence="4" id="KW-1185">Reference proteome</keyword>
<dbReference type="GeneID" id="97552836"/>
<reference evidence="3" key="1">
    <citation type="journal article" date="2016" name="Genome Announc.">
        <title>Draft genomes of two strains of Paenibacillus glucanolyticus with capability to degrade lignocellulose.</title>
        <authorList>
            <person name="Mathews S.L."/>
            <person name="Pawlak J."/>
            <person name="Grunden A.M."/>
        </authorList>
    </citation>
    <scope>NUCLEOTIDE SEQUENCE [LARGE SCALE GENOMIC DNA]</scope>
    <source>
        <strain evidence="3">SLM1</strain>
    </source>
</reference>
<dbReference type="PANTHER" id="PTHR36836:SF1">
    <property type="entry name" value="COLANIC ACID BIOSYNTHESIS PROTEIN WCAK"/>
    <property type="match status" value="1"/>
</dbReference>
<feature type="domain" description="Polysaccharide pyruvyl transferase" evidence="2">
    <location>
        <begin position="18"/>
        <end position="181"/>
    </location>
</feature>
<feature type="domain" description="Polysaccharide pyruvyl transferase" evidence="2">
    <location>
        <begin position="343"/>
        <end position="425"/>
    </location>
</feature>
<dbReference type="STRING" id="59843.A3958_07375"/>
<feature type="region of interest" description="Disordered" evidence="1">
    <location>
        <begin position="265"/>
        <end position="309"/>
    </location>
</feature>
<evidence type="ECO:0000259" key="2">
    <source>
        <dbReference type="Pfam" id="PF04230"/>
    </source>
</evidence>
<accession>A0A163I772</accession>
<dbReference type="Proteomes" id="UP000076796">
    <property type="component" value="Unassembled WGS sequence"/>
</dbReference>
<evidence type="ECO:0000313" key="3">
    <source>
        <dbReference type="EMBL" id="KZS45825.1"/>
    </source>
</evidence>
<dbReference type="GO" id="GO:0016740">
    <property type="term" value="F:transferase activity"/>
    <property type="evidence" value="ECO:0007669"/>
    <property type="project" value="UniProtKB-KW"/>
</dbReference>
<dbReference type="OrthoDB" id="3199616at2"/>
<organism evidence="3 4">
    <name type="scientific">Paenibacillus glucanolyticus</name>
    <dbReference type="NCBI Taxonomy" id="59843"/>
    <lineage>
        <taxon>Bacteria</taxon>
        <taxon>Bacillati</taxon>
        <taxon>Bacillota</taxon>
        <taxon>Bacilli</taxon>
        <taxon>Bacillales</taxon>
        <taxon>Paenibacillaceae</taxon>
        <taxon>Paenibacillus</taxon>
    </lineage>
</organism>
<dbReference type="InterPro" id="IPR007345">
    <property type="entry name" value="Polysacch_pyruvyl_Trfase"/>
</dbReference>
<dbReference type="Pfam" id="PF04230">
    <property type="entry name" value="PS_pyruv_trans"/>
    <property type="match status" value="2"/>
</dbReference>
<feature type="compositionally biased region" description="Polar residues" evidence="1">
    <location>
        <begin position="270"/>
        <end position="290"/>
    </location>
</feature>
<dbReference type="AlphaFoldDB" id="A0A163I772"/>